<accession>A0A1D1Z7I5</accession>
<dbReference type="GO" id="GO:0005886">
    <property type="term" value="C:plasma membrane"/>
    <property type="evidence" value="ECO:0007669"/>
    <property type="project" value="UniProtKB-SubCell"/>
</dbReference>
<feature type="transmembrane region" description="Helical" evidence="12">
    <location>
        <begin position="430"/>
        <end position="447"/>
    </location>
</feature>
<proteinExistence type="inferred from homology"/>
<protein>
    <recommendedName>
        <fullName evidence="9">Polyamine transporter PUT1</fullName>
    </recommendedName>
    <alternativeName>
        <fullName evidence="10">Polyamine uptake transporter 1</fullName>
    </alternativeName>
</protein>
<evidence type="ECO:0000256" key="1">
    <source>
        <dbReference type="ARBA" id="ARBA00004651"/>
    </source>
</evidence>
<dbReference type="Pfam" id="PF13520">
    <property type="entry name" value="AA_permease_2"/>
    <property type="match status" value="1"/>
</dbReference>
<organism evidence="13">
    <name type="scientific">Anthurium amnicola</name>
    <dbReference type="NCBI Taxonomy" id="1678845"/>
    <lineage>
        <taxon>Eukaryota</taxon>
        <taxon>Viridiplantae</taxon>
        <taxon>Streptophyta</taxon>
        <taxon>Embryophyta</taxon>
        <taxon>Tracheophyta</taxon>
        <taxon>Spermatophyta</taxon>
        <taxon>Magnoliopsida</taxon>
        <taxon>Liliopsida</taxon>
        <taxon>Araceae</taxon>
        <taxon>Pothoideae</taxon>
        <taxon>Potheae</taxon>
        <taxon>Anthurium</taxon>
    </lineage>
</organism>
<dbReference type="GO" id="GO:0015203">
    <property type="term" value="F:polyamine transmembrane transporter activity"/>
    <property type="evidence" value="ECO:0007669"/>
    <property type="project" value="UniProtKB-ARBA"/>
</dbReference>
<dbReference type="FunFam" id="1.20.1740.10:FF:000041">
    <property type="entry name" value="Amino acid permease, putative"/>
    <property type="match status" value="1"/>
</dbReference>
<keyword evidence="2" id="KW-0813">Transport</keyword>
<dbReference type="PANTHER" id="PTHR45826">
    <property type="entry name" value="POLYAMINE TRANSPORTER PUT1"/>
    <property type="match status" value="1"/>
</dbReference>
<evidence type="ECO:0000256" key="11">
    <source>
        <dbReference type="SAM" id="MobiDB-lite"/>
    </source>
</evidence>
<feature type="transmembrane region" description="Helical" evidence="12">
    <location>
        <begin position="348"/>
        <end position="368"/>
    </location>
</feature>
<name>A0A1D1Z7I5_9ARAE</name>
<dbReference type="PANTHER" id="PTHR45826:SF8">
    <property type="entry name" value="CATIONIC AMINO ACID TRANSPORTER"/>
    <property type="match status" value="1"/>
</dbReference>
<evidence type="ECO:0000313" key="13">
    <source>
        <dbReference type="EMBL" id="JAT62857.1"/>
    </source>
</evidence>
<evidence type="ECO:0000256" key="5">
    <source>
        <dbReference type="ARBA" id="ARBA00022847"/>
    </source>
</evidence>
<dbReference type="AlphaFoldDB" id="A0A1D1Z7I5"/>
<evidence type="ECO:0000256" key="4">
    <source>
        <dbReference type="ARBA" id="ARBA00022692"/>
    </source>
</evidence>
<keyword evidence="3" id="KW-1003">Cell membrane</keyword>
<evidence type="ECO:0000256" key="12">
    <source>
        <dbReference type="SAM" id="Phobius"/>
    </source>
</evidence>
<dbReference type="InterPro" id="IPR044566">
    <property type="entry name" value="RMV1-like"/>
</dbReference>
<evidence type="ECO:0000256" key="8">
    <source>
        <dbReference type="ARBA" id="ARBA00024041"/>
    </source>
</evidence>
<evidence type="ECO:0000256" key="3">
    <source>
        <dbReference type="ARBA" id="ARBA00022475"/>
    </source>
</evidence>
<feature type="compositionally biased region" description="Polar residues" evidence="11">
    <location>
        <begin position="1"/>
        <end position="12"/>
    </location>
</feature>
<reference evidence="13" key="1">
    <citation type="submission" date="2015-07" db="EMBL/GenBank/DDBJ databases">
        <title>Transcriptome Assembly of Anthurium amnicola.</title>
        <authorList>
            <person name="Suzuki J."/>
        </authorList>
    </citation>
    <scope>NUCLEOTIDE SEQUENCE</scope>
</reference>
<feature type="transmembrane region" description="Helical" evidence="12">
    <location>
        <begin position="403"/>
        <end position="424"/>
    </location>
</feature>
<dbReference type="Gene3D" id="1.20.1740.10">
    <property type="entry name" value="Amino acid/polyamine transporter I"/>
    <property type="match status" value="1"/>
</dbReference>
<keyword evidence="4 12" id="KW-0812">Transmembrane</keyword>
<comment type="similarity">
    <text evidence="8">Belongs to the amino acid-polyamine-organocation (APC) superfamily. Polyamine:cation symporter (PHS) (TC 2.A.3.12) family.</text>
</comment>
<dbReference type="EMBL" id="GDJX01005079">
    <property type="protein sequence ID" value="JAT62857.1"/>
    <property type="molecule type" value="Transcribed_RNA"/>
</dbReference>
<evidence type="ECO:0000256" key="7">
    <source>
        <dbReference type="ARBA" id="ARBA00023136"/>
    </source>
</evidence>
<feature type="transmembrane region" description="Helical" evidence="12">
    <location>
        <begin position="229"/>
        <end position="252"/>
    </location>
</feature>
<feature type="transmembrane region" description="Helical" evidence="12">
    <location>
        <begin position="488"/>
        <end position="509"/>
    </location>
</feature>
<evidence type="ECO:0000256" key="2">
    <source>
        <dbReference type="ARBA" id="ARBA00022448"/>
    </source>
</evidence>
<keyword evidence="5" id="KW-0769">Symport</keyword>
<dbReference type="PIRSF" id="PIRSF006060">
    <property type="entry name" value="AA_transporter"/>
    <property type="match status" value="1"/>
</dbReference>
<comment type="subcellular location">
    <subcellularLocation>
        <location evidence="1">Cell membrane</location>
        <topology evidence="1">Multi-pass membrane protein</topology>
    </subcellularLocation>
</comment>
<keyword evidence="6 12" id="KW-1133">Transmembrane helix</keyword>
<feature type="transmembrane region" description="Helical" evidence="12">
    <location>
        <begin position="459"/>
        <end position="482"/>
    </location>
</feature>
<dbReference type="InterPro" id="IPR002293">
    <property type="entry name" value="AA/rel_permease1"/>
</dbReference>
<feature type="compositionally biased region" description="Gly residues" evidence="11">
    <location>
        <begin position="19"/>
        <end position="30"/>
    </location>
</feature>
<feature type="region of interest" description="Disordered" evidence="11">
    <location>
        <begin position="1"/>
        <end position="85"/>
    </location>
</feature>
<feature type="transmembrane region" description="Helical" evidence="12">
    <location>
        <begin position="115"/>
        <end position="134"/>
    </location>
</feature>
<gene>
    <name evidence="13" type="primary">Slc7a11_0</name>
    <name evidence="13" type="ORF">g.88170</name>
</gene>
<feature type="transmembrane region" description="Helical" evidence="12">
    <location>
        <begin position="305"/>
        <end position="328"/>
    </location>
</feature>
<dbReference type="GO" id="GO:0015293">
    <property type="term" value="F:symporter activity"/>
    <property type="evidence" value="ECO:0007669"/>
    <property type="project" value="UniProtKB-KW"/>
</dbReference>
<feature type="non-terminal residue" evidence="13">
    <location>
        <position position="1"/>
    </location>
</feature>
<evidence type="ECO:0000256" key="9">
    <source>
        <dbReference type="ARBA" id="ARBA00074311"/>
    </source>
</evidence>
<keyword evidence="7 12" id="KW-0472">Membrane</keyword>
<evidence type="ECO:0000256" key="6">
    <source>
        <dbReference type="ARBA" id="ARBA00022989"/>
    </source>
</evidence>
<feature type="transmembrane region" description="Helical" evidence="12">
    <location>
        <begin position="91"/>
        <end position="109"/>
    </location>
</feature>
<sequence>LNPTTPSRTRQSMAEIIDGGRGGVGEGGWVVAGSRFPPPLPPPAVAMASSSPPPSPTLREPIFPDDGDESNEKREDNLRKKKKNRKKQQQLTLIPLIFLIYFEVSGGPYGEEPAVQAAGPLFAILGFLVFPFVWSIPEALVTAELATAFPGNGGYVVWAAEAFGPLAGSLMGSWKYLSGVINNAAYPVLCADYLSRISPRFSGGVPRAAAVAGSTLALSFLNYTGLTVVGWAAVGLGAASLAPFAVMAVAAAGRVRPGRWLESRTGGRREWGIYFNTLFWNLNFWDNASTMAGEVERPGRTFPRALLAAGVLTCAGYLVPLMAATGALDVPQEMWSDGFLADAAGMIVGEWLKIWVEVGAILSAVGLYEAQLSSSSFQLLGMADLALLPRAFASRARWFRTPWLAIVVSTAITLAVSFMTFSDIIASTNFLYSLGMLLEFASFIWLRRKRPSLRRPFRVPLAVPGLVCMCLVPSAFLVFVMAVGTWPVYAISAGLTALGVAVYYAMGLCKSRGWLEFRKVGEQGAAEDDDDDHHHHHRVADCDGEGTARTVGVRREVV</sequence>
<evidence type="ECO:0000256" key="10">
    <source>
        <dbReference type="ARBA" id="ARBA00080801"/>
    </source>
</evidence>